<protein>
    <recommendedName>
        <fullName evidence="3">Outer membrane efflux protein</fullName>
    </recommendedName>
</protein>
<dbReference type="STRING" id="1218591.LEP1GSC199_0905"/>
<evidence type="ECO:0000313" key="2">
    <source>
        <dbReference type="Proteomes" id="UP000012227"/>
    </source>
</evidence>
<proteinExistence type="predicted"/>
<reference evidence="1 2" key="1">
    <citation type="submission" date="2013-03" db="EMBL/GenBank/DDBJ databases">
        <authorList>
            <person name="Harkins D.M."/>
            <person name="Durkin A.S."/>
            <person name="Brinkac L.M."/>
            <person name="Haft D.H."/>
            <person name="Selengut J.D."/>
            <person name="Sanka R."/>
            <person name="DePew J."/>
            <person name="Purushe J."/>
            <person name="Galloway R.L."/>
            <person name="Vinetz J.M."/>
            <person name="Sutton G.G."/>
            <person name="Nierman W.C."/>
            <person name="Fouts D.E."/>
        </authorList>
    </citation>
    <scope>NUCLEOTIDE SEQUENCE [LARGE SCALE GENOMIC DNA]</scope>
    <source>
        <strain evidence="1 2">Waz Holland</strain>
    </source>
</reference>
<dbReference type="Proteomes" id="UP000012227">
    <property type="component" value="Unassembled WGS sequence"/>
</dbReference>
<gene>
    <name evidence="1" type="ORF">LEP1GSC199_0905</name>
</gene>
<dbReference type="SUPFAM" id="SSF56954">
    <property type="entry name" value="Outer membrane efflux proteins (OEP)"/>
    <property type="match status" value="1"/>
</dbReference>
<sequence length="533" mass="62512">MRRKGTIFPIYHLSSDMWYKISLLCFYLGCLWTPLRAEGKLLWEDCVWIGMERNSNLGLEQIRSEIFPILTRDKWKQYLPKLGVHYFGIFSKNQEQIDQEYRDVRLQIQQLLYDGGETEREKQKIEIRKLIHSEEKKILREKVFKSISLSYLLLNKRQLVDMVYQLRSERYRWEERKRKKESDLGLSPKGDFDWQKVWEVEFQSKKIHSESAMKLAVLELQHAMSLDPGVGITLEGGLTERIRLFDPFQAKTTPNENHPIRKKARLQMELAELDQESLENDWKPKFVLGGYVGKNGNAGFPLQNEIYGLSFGVQANLGGTSFQTNTQNGIQSEGNGIQRIPGYGPQPVGPGENSFQSGSIGLFDDMGRNKKVFDSKMSLLQAKAEWKQSEILILNQIQSTEIKLTELYSKYNLYLESTKSNIFQHRFKREERTQGIISEIEYLKSEEEVFVGFEILLDHYFQYIATALELVLLLGENPFDNRYYKLDSKQISSDFTMLLEHWKQDSSIEKRKINEPKSKKQYPFFMEDPYETR</sequence>
<evidence type="ECO:0000313" key="1">
    <source>
        <dbReference type="EMBL" id="EMY68226.1"/>
    </source>
</evidence>
<comment type="caution">
    <text evidence="1">The sequence shown here is derived from an EMBL/GenBank/DDBJ whole genome shotgun (WGS) entry which is preliminary data.</text>
</comment>
<name>N1W8M0_9LEPT</name>
<accession>N1W8M0</accession>
<dbReference type="EMBL" id="AOGY02000072">
    <property type="protein sequence ID" value="EMY68226.1"/>
    <property type="molecule type" value="Genomic_DNA"/>
</dbReference>
<dbReference type="Gene3D" id="1.20.1600.10">
    <property type="entry name" value="Outer membrane efflux proteins (OEP)"/>
    <property type="match status" value="1"/>
</dbReference>
<dbReference type="AlphaFoldDB" id="N1W8M0"/>
<organism evidence="1 2">
    <name type="scientific">Leptospira vanthielii serovar Holland str. Waz Holland = ATCC 700522</name>
    <dbReference type="NCBI Taxonomy" id="1218591"/>
    <lineage>
        <taxon>Bacteria</taxon>
        <taxon>Pseudomonadati</taxon>
        <taxon>Spirochaetota</taxon>
        <taxon>Spirochaetia</taxon>
        <taxon>Leptospirales</taxon>
        <taxon>Leptospiraceae</taxon>
        <taxon>Leptospira</taxon>
    </lineage>
</organism>
<evidence type="ECO:0008006" key="3">
    <source>
        <dbReference type="Google" id="ProtNLM"/>
    </source>
</evidence>